<proteinExistence type="predicted"/>
<accession>A0A368FU75</accession>
<dbReference type="Proteomes" id="UP000252519">
    <property type="component" value="Unassembled WGS sequence"/>
</dbReference>
<keyword evidence="2" id="KW-1185">Reference proteome</keyword>
<gene>
    <name evidence="1" type="ORF">ANCCAN_18493</name>
</gene>
<protein>
    <submittedName>
        <fullName evidence="1">Uncharacterized protein</fullName>
    </submittedName>
</protein>
<dbReference type="AlphaFoldDB" id="A0A368FU75"/>
<reference evidence="1 2" key="1">
    <citation type="submission" date="2014-10" db="EMBL/GenBank/DDBJ databases">
        <title>Draft genome of the hookworm Ancylostoma caninum.</title>
        <authorList>
            <person name="Mitreva M."/>
        </authorList>
    </citation>
    <scope>NUCLEOTIDE SEQUENCE [LARGE SCALE GENOMIC DNA]</scope>
    <source>
        <strain evidence="1 2">Baltimore</strain>
    </source>
</reference>
<name>A0A368FU75_ANCCA</name>
<sequence length="91" mass="10787">MRKILVRDRLKWKAKLFKALQRALKDIRGYTCCDSGSGFRWIPNNNVSCALLFLFYKLPFPAPVKSCPKVSIERENRITDDEFENELEFHY</sequence>
<evidence type="ECO:0000313" key="1">
    <source>
        <dbReference type="EMBL" id="RCN35642.1"/>
    </source>
</evidence>
<dbReference type="EMBL" id="JOJR01000639">
    <property type="protein sequence ID" value="RCN35642.1"/>
    <property type="molecule type" value="Genomic_DNA"/>
</dbReference>
<comment type="caution">
    <text evidence="1">The sequence shown here is derived from an EMBL/GenBank/DDBJ whole genome shotgun (WGS) entry which is preliminary data.</text>
</comment>
<organism evidence="1 2">
    <name type="scientific">Ancylostoma caninum</name>
    <name type="common">Dog hookworm</name>
    <dbReference type="NCBI Taxonomy" id="29170"/>
    <lineage>
        <taxon>Eukaryota</taxon>
        <taxon>Metazoa</taxon>
        <taxon>Ecdysozoa</taxon>
        <taxon>Nematoda</taxon>
        <taxon>Chromadorea</taxon>
        <taxon>Rhabditida</taxon>
        <taxon>Rhabditina</taxon>
        <taxon>Rhabditomorpha</taxon>
        <taxon>Strongyloidea</taxon>
        <taxon>Ancylostomatidae</taxon>
        <taxon>Ancylostomatinae</taxon>
        <taxon>Ancylostoma</taxon>
    </lineage>
</organism>
<evidence type="ECO:0000313" key="2">
    <source>
        <dbReference type="Proteomes" id="UP000252519"/>
    </source>
</evidence>